<feature type="transmembrane region" description="Helical" evidence="1">
    <location>
        <begin position="54"/>
        <end position="77"/>
    </location>
</feature>
<comment type="caution">
    <text evidence="2">The sequence shown here is derived from an EMBL/GenBank/DDBJ whole genome shotgun (WGS) entry which is preliminary data.</text>
</comment>
<reference evidence="3" key="1">
    <citation type="journal article" date="2019" name="Int. J. Syst. Evol. Microbiol.">
        <title>The Global Catalogue of Microorganisms (GCM) 10K type strain sequencing project: providing services to taxonomists for standard genome sequencing and annotation.</title>
        <authorList>
            <consortium name="The Broad Institute Genomics Platform"/>
            <consortium name="The Broad Institute Genome Sequencing Center for Infectious Disease"/>
            <person name="Wu L."/>
            <person name="Ma J."/>
        </authorList>
    </citation>
    <scope>NUCLEOTIDE SEQUENCE [LARGE SCALE GENOMIC DNA]</scope>
    <source>
        <strain evidence="3">KCTC 42805</strain>
    </source>
</reference>
<organism evidence="2 3">
    <name type="scientific">Spirosoma soli</name>
    <dbReference type="NCBI Taxonomy" id="1770529"/>
    <lineage>
        <taxon>Bacteria</taxon>
        <taxon>Pseudomonadati</taxon>
        <taxon>Bacteroidota</taxon>
        <taxon>Cytophagia</taxon>
        <taxon>Cytophagales</taxon>
        <taxon>Cytophagaceae</taxon>
        <taxon>Spirosoma</taxon>
    </lineage>
</organism>
<keyword evidence="1" id="KW-0472">Membrane</keyword>
<dbReference type="InterPro" id="IPR025495">
    <property type="entry name" value="DUF4386"/>
</dbReference>
<feature type="transmembrane region" description="Helical" evidence="1">
    <location>
        <begin position="182"/>
        <end position="202"/>
    </location>
</feature>
<feature type="transmembrane region" description="Helical" evidence="1">
    <location>
        <begin position="89"/>
        <end position="109"/>
    </location>
</feature>
<dbReference type="Pfam" id="PF14329">
    <property type="entry name" value="DUF4386"/>
    <property type="match status" value="1"/>
</dbReference>
<name>A0ABW5MDE0_9BACT</name>
<feature type="transmembrane region" description="Helical" evidence="1">
    <location>
        <begin position="208"/>
        <end position="230"/>
    </location>
</feature>
<accession>A0ABW5MDE0</accession>
<dbReference type="RefSeq" id="WP_381527704.1">
    <property type="nucleotide sequence ID" value="NZ_JBHULN010000025.1"/>
</dbReference>
<keyword evidence="1" id="KW-0812">Transmembrane</keyword>
<dbReference type="Proteomes" id="UP001597469">
    <property type="component" value="Unassembled WGS sequence"/>
</dbReference>
<evidence type="ECO:0000313" key="3">
    <source>
        <dbReference type="Proteomes" id="UP001597469"/>
    </source>
</evidence>
<dbReference type="EMBL" id="JBHULN010000025">
    <property type="protein sequence ID" value="MFD2574229.1"/>
    <property type="molecule type" value="Genomic_DNA"/>
</dbReference>
<keyword evidence="1" id="KW-1133">Transmembrane helix</keyword>
<feature type="transmembrane region" description="Helical" evidence="1">
    <location>
        <begin position="152"/>
        <end position="170"/>
    </location>
</feature>
<feature type="transmembrane region" description="Helical" evidence="1">
    <location>
        <begin position="12"/>
        <end position="34"/>
    </location>
</feature>
<sequence>MKTLTTPSNRLIGRLLIAGVIFVMVPYTALTMIFDYPDILRQSPGIVLTRFQEGGATLIFTWWLFAIGGFPLLQAYVLIGQKLEQQNHAVRWATTVGVISAITQIIGLLRWPFVVPILATHYVNTTDPGTKQAIEVVFSAIHQYGGVVLGEHLGQLFTIIYTVLLSRTFAQINLFPRWVSNLGYLASGIYLLAQGDLFATVIPNFPSWGLAGLLGSTLWLVWLLIIGVRFMKLPEKLISKTISEVTNA</sequence>
<protein>
    <submittedName>
        <fullName evidence="2">DUF4386 domain-containing protein</fullName>
    </submittedName>
</protein>
<proteinExistence type="predicted"/>
<keyword evidence="3" id="KW-1185">Reference proteome</keyword>
<gene>
    <name evidence="2" type="ORF">ACFSUS_26580</name>
</gene>
<evidence type="ECO:0000256" key="1">
    <source>
        <dbReference type="SAM" id="Phobius"/>
    </source>
</evidence>
<evidence type="ECO:0000313" key="2">
    <source>
        <dbReference type="EMBL" id="MFD2574229.1"/>
    </source>
</evidence>